<dbReference type="FunFam" id="3.60.21.60:FF:000004">
    <property type="entry name" value="DNA polymerase alpha subunit B"/>
    <property type="match status" value="1"/>
</dbReference>
<evidence type="ECO:0000256" key="6">
    <source>
        <dbReference type="PIRNR" id="PIRNR018300"/>
    </source>
</evidence>
<evidence type="ECO:0000256" key="3">
    <source>
        <dbReference type="ARBA" id="ARBA00018596"/>
    </source>
</evidence>
<dbReference type="PANTHER" id="PTHR23061">
    <property type="entry name" value="DNA POLYMERASE 2 ALPHA 70 KDA SUBUNIT"/>
    <property type="match status" value="1"/>
</dbReference>
<comment type="caution">
    <text evidence="10">The sequence shown here is derived from an EMBL/GenBank/DDBJ whole genome shotgun (WGS) entry which is preliminary data.</text>
</comment>
<keyword evidence="4 6" id="KW-0235">DNA replication</keyword>
<dbReference type="PANTHER" id="PTHR23061:SF12">
    <property type="entry name" value="DNA POLYMERASE ALPHA SUBUNIT B"/>
    <property type="match status" value="1"/>
</dbReference>
<protein>
    <recommendedName>
        <fullName evidence="3 6">DNA polymerase alpha subunit B</fullName>
    </recommendedName>
</protein>
<dbReference type="GO" id="GO:0006270">
    <property type="term" value="P:DNA replication initiation"/>
    <property type="evidence" value="ECO:0007669"/>
    <property type="project" value="TreeGrafter"/>
</dbReference>
<evidence type="ECO:0000256" key="2">
    <source>
        <dbReference type="ARBA" id="ARBA00007299"/>
    </source>
</evidence>
<dbReference type="Proteomes" id="UP000825935">
    <property type="component" value="Chromosome 33"/>
</dbReference>
<dbReference type="Gene3D" id="3.60.21.60">
    <property type="match status" value="2"/>
</dbReference>
<evidence type="ECO:0000313" key="10">
    <source>
        <dbReference type="EMBL" id="KAH7286029.1"/>
    </source>
</evidence>
<comment type="function">
    <text evidence="6">Accessory subunit of the DNA polymerase alpha complex (also known as the alpha DNA polymerase-primase complex) which plays an essential role in the initiation of DNA synthesis.</text>
</comment>
<evidence type="ECO:0000256" key="5">
    <source>
        <dbReference type="ARBA" id="ARBA00023242"/>
    </source>
</evidence>
<dbReference type="EMBL" id="CM035438">
    <property type="protein sequence ID" value="KAH7286029.1"/>
    <property type="molecule type" value="Genomic_DNA"/>
</dbReference>
<organism evidence="10 11">
    <name type="scientific">Ceratopteris richardii</name>
    <name type="common">Triangle waterfern</name>
    <dbReference type="NCBI Taxonomy" id="49495"/>
    <lineage>
        <taxon>Eukaryota</taxon>
        <taxon>Viridiplantae</taxon>
        <taxon>Streptophyta</taxon>
        <taxon>Embryophyta</taxon>
        <taxon>Tracheophyta</taxon>
        <taxon>Polypodiopsida</taxon>
        <taxon>Polypodiidae</taxon>
        <taxon>Polypodiales</taxon>
        <taxon>Pteridineae</taxon>
        <taxon>Pteridaceae</taxon>
        <taxon>Parkerioideae</taxon>
        <taxon>Ceratopteris</taxon>
    </lineage>
</organism>
<evidence type="ECO:0000313" key="11">
    <source>
        <dbReference type="Proteomes" id="UP000825935"/>
    </source>
</evidence>
<dbReference type="Gene3D" id="1.10.8.530">
    <property type="entry name" value="DNA polymerase alpha-primase, subunit B, N-terminal domain"/>
    <property type="match status" value="1"/>
</dbReference>
<feature type="domain" description="DNA polymerase alpha/delta/epsilon subunit B" evidence="8">
    <location>
        <begin position="380"/>
        <end position="589"/>
    </location>
</feature>
<dbReference type="OMA" id="RFMYDRT"/>
<dbReference type="Pfam" id="PF04042">
    <property type="entry name" value="DNA_pol_E_B"/>
    <property type="match status" value="1"/>
</dbReference>
<evidence type="ECO:0000259" key="9">
    <source>
        <dbReference type="Pfam" id="PF22062"/>
    </source>
</evidence>
<comment type="similarity">
    <text evidence="2 6">Belongs to the DNA polymerase alpha subunit B family.</text>
</comment>
<dbReference type="PIRSF" id="PIRSF018300">
    <property type="entry name" value="DNA_pol_alph_2"/>
    <property type="match status" value="1"/>
</dbReference>
<sequence>MMEKELVEEFASNNFTVEDEEVAKQCASLCASLDLKPTELVSYWELFYLNSRLDGGKVLGSQLDAFRQFLQKEQRQAFQRKETDFHFYSRDDVDMLLNTENGENEEHFNSAKTPTKIRESNDASKSLMSRMDSNDAFSGSRTPGSVNMPSHKFKSRLENGSPATPFSQRSSKFKVQFVLNKDLPDPVINEPLEVISEDDVVRRLRPIEYSDLQVIHMGVKPEKRFMFDRIEAKFNVLEKRIKDFAMIVAKNEGVAVDNQVSVASQERTFVIGMVCCDGEGHLNDKSVLLQGSVEFSSGHRVRLDLHMLGRFSLFPGQIIGVDGHNLSGHCLVASRIVDSIPMPLSEDLFKSHEREPKRQVLDGSTQPLPKKISVNPLSMVIATGPFTTSDNLSYEPLVDLLDFARKKQPNLLLLMGPFIDSEHPQIKQGTVDRTFEEIFAEEVVVRIEEYCEQMGTGARVVLMPSTRDCHHEFVFPQSPFAIKGLKDPEHQVTLLGNPGVFALNELAIGCCTVDVLRHLSSEEASRVPAGVSSDRLARLASHIISQHSFYPLYPAASGLPLDLSRSPESLQLTHLDIFITPSDLSPFVKVLSSSVEGQENSKTLCINPGRLAKGMYGGTFTDLLVNPVQNDQAHQWPENAKASIIRL</sequence>
<dbReference type="InterPro" id="IPR054300">
    <property type="entry name" value="OB_DPOA2"/>
</dbReference>
<name>A0A8T2QPX9_CERRI</name>
<evidence type="ECO:0000256" key="4">
    <source>
        <dbReference type="ARBA" id="ARBA00022705"/>
    </source>
</evidence>
<proteinExistence type="inferred from homology"/>
<feature type="domain" description="DNA polymerase alpha subunit B OB" evidence="9">
    <location>
        <begin position="235"/>
        <end position="337"/>
    </location>
</feature>
<dbReference type="InterPro" id="IPR043034">
    <property type="entry name" value="DNA_pol_alpha_B_N_sf"/>
</dbReference>
<keyword evidence="5 6" id="KW-0539">Nucleus</keyword>
<dbReference type="OrthoDB" id="336885at2759"/>
<dbReference type="GO" id="GO:0003677">
    <property type="term" value="F:DNA binding"/>
    <property type="evidence" value="ECO:0007669"/>
    <property type="project" value="InterPro"/>
</dbReference>
<dbReference type="AlphaFoldDB" id="A0A8T2QPX9"/>
<evidence type="ECO:0000256" key="1">
    <source>
        <dbReference type="ARBA" id="ARBA00004123"/>
    </source>
</evidence>
<dbReference type="InterPro" id="IPR016722">
    <property type="entry name" value="DNA_pol_alpha_bsu"/>
</dbReference>
<feature type="compositionally biased region" description="Polar residues" evidence="7">
    <location>
        <begin position="135"/>
        <end position="148"/>
    </location>
</feature>
<gene>
    <name evidence="10" type="ORF">KP509_33G056000</name>
</gene>
<reference evidence="10" key="1">
    <citation type="submission" date="2021-08" db="EMBL/GenBank/DDBJ databases">
        <title>WGS assembly of Ceratopteris richardii.</title>
        <authorList>
            <person name="Marchant D.B."/>
            <person name="Chen G."/>
            <person name="Jenkins J."/>
            <person name="Shu S."/>
            <person name="Leebens-Mack J."/>
            <person name="Grimwood J."/>
            <person name="Schmutz J."/>
            <person name="Soltis P."/>
            <person name="Soltis D."/>
            <person name="Chen Z.-H."/>
        </authorList>
    </citation>
    <scope>NUCLEOTIDE SEQUENCE</scope>
    <source>
        <strain evidence="10">Whitten #5841</strain>
        <tissue evidence="10">Leaf</tissue>
    </source>
</reference>
<keyword evidence="11" id="KW-1185">Reference proteome</keyword>
<evidence type="ECO:0000256" key="7">
    <source>
        <dbReference type="SAM" id="MobiDB-lite"/>
    </source>
</evidence>
<accession>A0A8T2QPX9</accession>
<comment type="subcellular location">
    <subcellularLocation>
        <location evidence="1 6">Nucleus</location>
    </subcellularLocation>
</comment>
<dbReference type="InterPro" id="IPR007185">
    <property type="entry name" value="DNA_pol_a/d/e_bsu"/>
</dbReference>
<dbReference type="GO" id="GO:0005658">
    <property type="term" value="C:alpha DNA polymerase:primase complex"/>
    <property type="evidence" value="ECO:0007669"/>
    <property type="project" value="TreeGrafter"/>
</dbReference>
<feature type="region of interest" description="Disordered" evidence="7">
    <location>
        <begin position="101"/>
        <end position="150"/>
    </location>
</feature>
<evidence type="ECO:0000259" key="8">
    <source>
        <dbReference type="Pfam" id="PF04042"/>
    </source>
</evidence>
<dbReference type="Pfam" id="PF22062">
    <property type="entry name" value="OB_DPOA2"/>
    <property type="match status" value="1"/>
</dbReference>